<keyword evidence="6 7" id="KW-0472">Membrane</keyword>
<evidence type="ECO:0000256" key="2">
    <source>
        <dbReference type="ARBA" id="ARBA00022448"/>
    </source>
</evidence>
<comment type="subcellular location">
    <subcellularLocation>
        <location evidence="1">Cell membrane</location>
        <topology evidence="1">Multi-pass membrane protein</topology>
    </subcellularLocation>
</comment>
<evidence type="ECO:0000313" key="9">
    <source>
        <dbReference type="EMBL" id="OIQ82689.1"/>
    </source>
</evidence>
<feature type="transmembrane region" description="Helical" evidence="7">
    <location>
        <begin position="213"/>
        <end position="235"/>
    </location>
</feature>
<accession>A0A1J5QGM0</accession>
<feature type="domain" description="ABC transmembrane type-1" evidence="8">
    <location>
        <begin position="101"/>
        <end position="292"/>
    </location>
</feature>
<sequence length="307" mass="33331">MVALERTAAHAIGVRHPDRVVTERRLTRTAGMLKRIVARPALYVVLALWMVCTLGPYVVMALTSVTPEKQLIAYGMSRLPSHFSVQGYVDLFSTTPFVSYMTNSIITALSTVAFSLIVASAAAISLSRFRFRGRTTVLTALLIAQLFPAVLLVIPLSTMLQSAHLLDSRAGLVLVYVTFATPFATYLLKGFLDSLPRELDEAATVDGCTPMQMVRYILVPLLRPGLAAAGTYIFIFSWNEFLYALTFTSSTASQTIPVGLQFFIGDYQIRWDLLTAAGVIAAVPVLAGFMLVQRQLIGGLSAGAVKG</sequence>
<reference evidence="9" key="1">
    <citation type="submission" date="2016-10" db="EMBL/GenBank/DDBJ databases">
        <title>Sequence of Gallionella enrichment culture.</title>
        <authorList>
            <person name="Poehlein A."/>
            <person name="Muehling M."/>
            <person name="Daniel R."/>
        </authorList>
    </citation>
    <scope>NUCLEOTIDE SEQUENCE</scope>
</reference>
<feature type="transmembrane region" description="Helical" evidence="7">
    <location>
        <begin position="138"/>
        <end position="158"/>
    </location>
</feature>
<dbReference type="PROSITE" id="PS50928">
    <property type="entry name" value="ABC_TM1"/>
    <property type="match status" value="1"/>
</dbReference>
<evidence type="ECO:0000256" key="6">
    <source>
        <dbReference type="ARBA" id="ARBA00023136"/>
    </source>
</evidence>
<dbReference type="PANTHER" id="PTHR32243:SF18">
    <property type="entry name" value="INNER MEMBRANE ABC TRANSPORTER PERMEASE PROTEIN YCJP"/>
    <property type="match status" value="1"/>
</dbReference>
<feature type="transmembrane region" description="Helical" evidence="7">
    <location>
        <begin position="170"/>
        <end position="192"/>
    </location>
</feature>
<evidence type="ECO:0000259" key="8">
    <source>
        <dbReference type="PROSITE" id="PS50928"/>
    </source>
</evidence>
<keyword evidence="2" id="KW-0813">Transport</keyword>
<dbReference type="PANTHER" id="PTHR32243">
    <property type="entry name" value="MALTOSE TRANSPORT SYSTEM PERMEASE-RELATED"/>
    <property type="match status" value="1"/>
</dbReference>
<dbReference type="GO" id="GO:0005886">
    <property type="term" value="C:plasma membrane"/>
    <property type="evidence" value="ECO:0007669"/>
    <property type="project" value="UniProtKB-SubCell"/>
</dbReference>
<evidence type="ECO:0000256" key="7">
    <source>
        <dbReference type="SAM" id="Phobius"/>
    </source>
</evidence>
<evidence type="ECO:0000256" key="3">
    <source>
        <dbReference type="ARBA" id="ARBA00022475"/>
    </source>
</evidence>
<dbReference type="AlphaFoldDB" id="A0A1J5QGM0"/>
<evidence type="ECO:0000256" key="1">
    <source>
        <dbReference type="ARBA" id="ARBA00004651"/>
    </source>
</evidence>
<feature type="transmembrane region" description="Helical" evidence="7">
    <location>
        <begin position="105"/>
        <end position="126"/>
    </location>
</feature>
<organism evidence="9">
    <name type="scientific">mine drainage metagenome</name>
    <dbReference type="NCBI Taxonomy" id="410659"/>
    <lineage>
        <taxon>unclassified sequences</taxon>
        <taxon>metagenomes</taxon>
        <taxon>ecological metagenomes</taxon>
    </lineage>
</organism>
<evidence type="ECO:0000256" key="5">
    <source>
        <dbReference type="ARBA" id="ARBA00022989"/>
    </source>
</evidence>
<dbReference type="InterPro" id="IPR000515">
    <property type="entry name" value="MetI-like"/>
</dbReference>
<gene>
    <name evidence="9" type="primary">ycjP_1</name>
    <name evidence="9" type="ORF">GALL_355210</name>
</gene>
<dbReference type="CDD" id="cd06261">
    <property type="entry name" value="TM_PBP2"/>
    <property type="match status" value="1"/>
</dbReference>
<proteinExistence type="predicted"/>
<feature type="transmembrane region" description="Helical" evidence="7">
    <location>
        <begin position="41"/>
        <end position="62"/>
    </location>
</feature>
<comment type="caution">
    <text evidence="9">The sequence shown here is derived from an EMBL/GenBank/DDBJ whole genome shotgun (WGS) entry which is preliminary data.</text>
</comment>
<dbReference type="EMBL" id="MLJW01000777">
    <property type="protein sequence ID" value="OIQ82689.1"/>
    <property type="molecule type" value="Genomic_DNA"/>
</dbReference>
<evidence type="ECO:0000256" key="4">
    <source>
        <dbReference type="ARBA" id="ARBA00022692"/>
    </source>
</evidence>
<name>A0A1J5QGM0_9ZZZZ</name>
<dbReference type="Gene3D" id="1.10.3720.10">
    <property type="entry name" value="MetI-like"/>
    <property type="match status" value="1"/>
</dbReference>
<keyword evidence="4 7" id="KW-0812">Transmembrane</keyword>
<dbReference type="SUPFAM" id="SSF161098">
    <property type="entry name" value="MetI-like"/>
    <property type="match status" value="1"/>
</dbReference>
<feature type="transmembrane region" description="Helical" evidence="7">
    <location>
        <begin position="271"/>
        <end position="292"/>
    </location>
</feature>
<dbReference type="InterPro" id="IPR035906">
    <property type="entry name" value="MetI-like_sf"/>
</dbReference>
<dbReference type="InterPro" id="IPR050901">
    <property type="entry name" value="BP-dep_ABC_trans_perm"/>
</dbReference>
<keyword evidence="3" id="KW-1003">Cell membrane</keyword>
<keyword evidence="5 7" id="KW-1133">Transmembrane helix</keyword>
<dbReference type="Pfam" id="PF00528">
    <property type="entry name" value="BPD_transp_1"/>
    <property type="match status" value="1"/>
</dbReference>
<dbReference type="GO" id="GO:0055085">
    <property type="term" value="P:transmembrane transport"/>
    <property type="evidence" value="ECO:0007669"/>
    <property type="project" value="InterPro"/>
</dbReference>
<protein>
    <submittedName>
        <fullName evidence="9">Inner membrane ABC transporter permease protein YcjP</fullName>
    </submittedName>
</protein>